<dbReference type="Proteomes" id="UP000314294">
    <property type="component" value="Unassembled WGS sequence"/>
</dbReference>
<comment type="caution">
    <text evidence="2">The sequence shown here is derived from an EMBL/GenBank/DDBJ whole genome shotgun (WGS) entry which is preliminary data.</text>
</comment>
<organism evidence="2 3">
    <name type="scientific">Liparis tanakae</name>
    <name type="common">Tanaka's snailfish</name>
    <dbReference type="NCBI Taxonomy" id="230148"/>
    <lineage>
        <taxon>Eukaryota</taxon>
        <taxon>Metazoa</taxon>
        <taxon>Chordata</taxon>
        <taxon>Craniata</taxon>
        <taxon>Vertebrata</taxon>
        <taxon>Euteleostomi</taxon>
        <taxon>Actinopterygii</taxon>
        <taxon>Neopterygii</taxon>
        <taxon>Teleostei</taxon>
        <taxon>Neoteleostei</taxon>
        <taxon>Acanthomorphata</taxon>
        <taxon>Eupercaria</taxon>
        <taxon>Perciformes</taxon>
        <taxon>Cottioidei</taxon>
        <taxon>Cottales</taxon>
        <taxon>Liparidae</taxon>
        <taxon>Liparis</taxon>
    </lineage>
</organism>
<gene>
    <name evidence="2" type="ORF">EYF80_046387</name>
</gene>
<dbReference type="AlphaFoldDB" id="A0A4Z2FQI6"/>
<dbReference type="EMBL" id="SRLO01000966">
    <property type="protein sequence ID" value="TNN43419.1"/>
    <property type="molecule type" value="Genomic_DNA"/>
</dbReference>
<reference evidence="2 3" key="1">
    <citation type="submission" date="2019-03" db="EMBL/GenBank/DDBJ databases">
        <title>First draft genome of Liparis tanakae, snailfish: a comprehensive survey of snailfish specific genes.</title>
        <authorList>
            <person name="Kim W."/>
            <person name="Song I."/>
            <person name="Jeong J.-H."/>
            <person name="Kim D."/>
            <person name="Kim S."/>
            <person name="Ryu S."/>
            <person name="Song J.Y."/>
            <person name="Lee S.K."/>
        </authorList>
    </citation>
    <scope>NUCLEOTIDE SEQUENCE [LARGE SCALE GENOMIC DNA]</scope>
    <source>
        <tissue evidence="2">Muscle</tissue>
    </source>
</reference>
<evidence type="ECO:0000256" key="1">
    <source>
        <dbReference type="SAM" id="MobiDB-lite"/>
    </source>
</evidence>
<proteinExistence type="predicted"/>
<name>A0A4Z2FQI6_9TELE</name>
<feature type="region of interest" description="Disordered" evidence="1">
    <location>
        <begin position="1"/>
        <end position="100"/>
    </location>
</feature>
<sequence>MEKGSPGAGSQTPPQGSLGGLPECHFTEAVGHIEAPGIPDKHLTHIGTGLVKEQGEHQPCSPDRVPSSAPTSVHHAPGSMVPAARGRGFKSTSNEDIHQI</sequence>
<evidence type="ECO:0000313" key="2">
    <source>
        <dbReference type="EMBL" id="TNN43419.1"/>
    </source>
</evidence>
<accession>A0A4Z2FQI6</accession>
<evidence type="ECO:0000313" key="3">
    <source>
        <dbReference type="Proteomes" id="UP000314294"/>
    </source>
</evidence>
<protein>
    <submittedName>
        <fullName evidence="2">Uncharacterized protein</fullName>
    </submittedName>
</protein>
<keyword evidence="3" id="KW-1185">Reference proteome</keyword>